<reference evidence="10 11" key="1">
    <citation type="journal article" date="2018" name="Gigascience">
        <title>Genomes of trombidid mites reveal novel predicted allergens and laterally-transferred genes associated with secondary metabolism.</title>
        <authorList>
            <person name="Dong X."/>
            <person name="Chaisiri K."/>
            <person name="Xia D."/>
            <person name="Armstrong S.D."/>
            <person name="Fang Y."/>
            <person name="Donnelly M.J."/>
            <person name="Kadowaki T."/>
            <person name="McGarry J.W."/>
            <person name="Darby A.C."/>
            <person name="Makepeace B.L."/>
        </authorList>
    </citation>
    <scope>NUCLEOTIDE SEQUENCE [LARGE SCALE GENOMIC DNA]</scope>
    <source>
        <strain evidence="10">UoL-WK</strain>
    </source>
</reference>
<dbReference type="InterPro" id="IPR000412">
    <property type="entry name" value="ABC_2_transport"/>
</dbReference>
<keyword evidence="3" id="KW-0813">Transport</keyword>
<keyword evidence="5 8" id="KW-0812">Transmembrane</keyword>
<feature type="transmembrane region" description="Helical" evidence="8">
    <location>
        <begin position="271"/>
        <end position="290"/>
    </location>
</feature>
<dbReference type="PROSITE" id="PS51012">
    <property type="entry name" value="ABC_TM2"/>
    <property type="match status" value="1"/>
</dbReference>
<dbReference type="STRING" id="1965070.A0A3S3PHE5"/>
<dbReference type="PANTHER" id="PTHR30294:SF38">
    <property type="entry name" value="TRANSPORT PERMEASE PROTEIN"/>
    <property type="match status" value="1"/>
</dbReference>
<evidence type="ECO:0000256" key="2">
    <source>
        <dbReference type="ARBA" id="ARBA00007783"/>
    </source>
</evidence>
<feature type="transmembrane region" description="Helical" evidence="8">
    <location>
        <begin position="319"/>
        <end position="339"/>
    </location>
</feature>
<evidence type="ECO:0000256" key="3">
    <source>
        <dbReference type="ARBA" id="ARBA00022448"/>
    </source>
</evidence>
<feature type="domain" description="ABC transmembrane type-2" evidence="9">
    <location>
        <begin position="227"/>
        <end position="460"/>
    </location>
</feature>
<feature type="transmembrane region" description="Helical" evidence="8">
    <location>
        <begin position="376"/>
        <end position="397"/>
    </location>
</feature>
<name>A0A3S3PHE5_9ACAR</name>
<dbReference type="Proteomes" id="UP000285301">
    <property type="component" value="Unassembled WGS sequence"/>
</dbReference>
<feature type="transmembrane region" description="Helical" evidence="8">
    <location>
        <begin position="345"/>
        <end position="369"/>
    </location>
</feature>
<evidence type="ECO:0000256" key="5">
    <source>
        <dbReference type="ARBA" id="ARBA00022692"/>
    </source>
</evidence>
<dbReference type="PRINTS" id="PR00164">
    <property type="entry name" value="ABC2TRNSPORT"/>
</dbReference>
<proteinExistence type="inferred from homology"/>
<dbReference type="OrthoDB" id="6150516at2759"/>
<dbReference type="InterPro" id="IPR051449">
    <property type="entry name" value="ABC-2_transporter_component"/>
</dbReference>
<feature type="transmembrane region" description="Helical" evidence="8">
    <location>
        <begin position="435"/>
        <end position="457"/>
    </location>
</feature>
<dbReference type="PANTHER" id="PTHR30294">
    <property type="entry name" value="MEMBRANE COMPONENT OF ABC TRANSPORTER YHHJ-RELATED"/>
    <property type="match status" value="1"/>
</dbReference>
<dbReference type="InterPro" id="IPR047817">
    <property type="entry name" value="ABC2_TM_bact-type"/>
</dbReference>
<dbReference type="GO" id="GO:0140359">
    <property type="term" value="F:ABC-type transporter activity"/>
    <property type="evidence" value="ECO:0007669"/>
    <property type="project" value="InterPro"/>
</dbReference>
<organism evidence="10 11">
    <name type="scientific">Dinothrombium tinctorium</name>
    <dbReference type="NCBI Taxonomy" id="1965070"/>
    <lineage>
        <taxon>Eukaryota</taxon>
        <taxon>Metazoa</taxon>
        <taxon>Ecdysozoa</taxon>
        <taxon>Arthropoda</taxon>
        <taxon>Chelicerata</taxon>
        <taxon>Arachnida</taxon>
        <taxon>Acari</taxon>
        <taxon>Acariformes</taxon>
        <taxon>Trombidiformes</taxon>
        <taxon>Prostigmata</taxon>
        <taxon>Anystina</taxon>
        <taxon>Parasitengona</taxon>
        <taxon>Trombidioidea</taxon>
        <taxon>Trombidiidae</taxon>
        <taxon>Dinothrombium</taxon>
    </lineage>
</organism>
<keyword evidence="4" id="KW-1003">Cell membrane</keyword>
<protein>
    <submittedName>
        <fullName evidence="10">ABC transporter G family member 20-like protein</fullName>
    </submittedName>
</protein>
<keyword evidence="7 8" id="KW-0472">Membrane</keyword>
<accession>A0A3S3PHE5</accession>
<evidence type="ECO:0000256" key="8">
    <source>
        <dbReference type="SAM" id="Phobius"/>
    </source>
</evidence>
<comment type="caution">
    <text evidence="10">The sequence shown here is derived from an EMBL/GenBank/DDBJ whole genome shotgun (WGS) entry which is preliminary data.</text>
</comment>
<evidence type="ECO:0000256" key="4">
    <source>
        <dbReference type="ARBA" id="ARBA00022475"/>
    </source>
</evidence>
<dbReference type="GO" id="GO:0043190">
    <property type="term" value="C:ATP-binding cassette (ABC) transporter complex"/>
    <property type="evidence" value="ECO:0007669"/>
    <property type="project" value="InterPro"/>
</dbReference>
<sequence length="460" mass="52653">MAHYNLTTLEDVFLKLCTITKCCSMSLEWQQEQHQLSGDICFRTSLPPMKNNERIALVDIIKKKRVSFNFWQWSIVVSTMARKNMTRYIRHPLILWFQYLLPISQIVLLCICVGGDPFDVRVGIVNDENPVNLSSIFIKSLDFFYIDLRNYSDMQTAIADIKQTKLWGVIHIPANFTQCLGMRVQFDREFENDVINCSTIKIRADQTNKLITLTMERSLEHSYQSFLQAALSEFDLNPRIAQVPIALGETIHGVYGARLHRGFRDHMACGFLTSFTFAVSFALTAIILVLERCDNMFERHFVVGVSTTQLILAHFVSRFLFLIIQVVLSLLVTVYAFELDTRGSLIYAIVSLSLIGFSGLAFGIVLSAICRSIKTLTMLGASFMFFVIFVSGCFWPLEAMPYWFRWFSLTQPTTLPTECLRTILSRGAGISDHRVSSGILVSLAWFALLFFLGYKFFRYN</sequence>
<keyword evidence="6 8" id="KW-1133">Transmembrane helix</keyword>
<dbReference type="InterPro" id="IPR013525">
    <property type="entry name" value="ABC2_TM"/>
</dbReference>
<comment type="similarity">
    <text evidence="2">Belongs to the ABC-2 integral membrane protein family.</text>
</comment>
<dbReference type="Pfam" id="PF12698">
    <property type="entry name" value="ABC2_membrane_3"/>
    <property type="match status" value="1"/>
</dbReference>
<evidence type="ECO:0000313" key="11">
    <source>
        <dbReference type="Proteomes" id="UP000285301"/>
    </source>
</evidence>
<gene>
    <name evidence="10" type="ORF">B4U79_10095</name>
</gene>
<evidence type="ECO:0000256" key="7">
    <source>
        <dbReference type="ARBA" id="ARBA00023136"/>
    </source>
</evidence>
<comment type="subcellular location">
    <subcellularLocation>
        <location evidence="1">Cell membrane</location>
        <topology evidence="1">Multi-pass membrane protein</topology>
    </subcellularLocation>
</comment>
<evidence type="ECO:0000256" key="1">
    <source>
        <dbReference type="ARBA" id="ARBA00004651"/>
    </source>
</evidence>
<keyword evidence="11" id="KW-1185">Reference proteome</keyword>
<evidence type="ECO:0000259" key="9">
    <source>
        <dbReference type="PROSITE" id="PS51012"/>
    </source>
</evidence>
<dbReference type="EMBL" id="NCKU01001307">
    <property type="protein sequence ID" value="RWS12474.1"/>
    <property type="molecule type" value="Genomic_DNA"/>
</dbReference>
<dbReference type="AlphaFoldDB" id="A0A3S3PHE5"/>
<evidence type="ECO:0000313" key="10">
    <source>
        <dbReference type="EMBL" id="RWS12474.1"/>
    </source>
</evidence>
<evidence type="ECO:0000256" key="6">
    <source>
        <dbReference type="ARBA" id="ARBA00022989"/>
    </source>
</evidence>